<organism evidence="2">
    <name type="scientific">Bacillus cereus</name>
    <dbReference type="NCBI Taxonomy" id="1396"/>
    <lineage>
        <taxon>Bacteria</taxon>
        <taxon>Bacillati</taxon>
        <taxon>Bacillota</taxon>
        <taxon>Bacilli</taxon>
        <taxon>Bacillales</taxon>
        <taxon>Bacillaceae</taxon>
        <taxon>Bacillus</taxon>
        <taxon>Bacillus cereus group</taxon>
    </lineage>
</organism>
<sequence length="203" mass="22641">MEDQGVLAGFFALSFAFILVIIIWAIISYLLTAFALYTMAKNDGATDGVLAFIPFINSKTWGDLAKDKLPDFLKEEAGWKVFGIYVACFIFNFVPIISILATAVSIVLSIYLIYAILDRYGTNSILFTIIHVITFSVFLPIHLFIIRTFFTSLFSFLCYNLSKQHLRGRVKFPTGGDEVQTSKSVTRFQLENGGSSETLGPTV</sequence>
<keyword evidence="1" id="KW-1133">Transmembrane helix</keyword>
<protein>
    <recommendedName>
        <fullName evidence="3">Group-specific protein</fullName>
    </recommendedName>
</protein>
<keyword evidence="1" id="KW-0472">Membrane</keyword>
<proteinExistence type="predicted"/>
<feature type="transmembrane region" description="Helical" evidence="1">
    <location>
        <begin position="84"/>
        <end position="117"/>
    </location>
</feature>
<evidence type="ECO:0008006" key="3">
    <source>
        <dbReference type="Google" id="ProtNLM"/>
    </source>
</evidence>
<dbReference type="AlphaFoldDB" id="Q9XBL4"/>
<feature type="transmembrane region" description="Helical" evidence="1">
    <location>
        <begin position="129"/>
        <end position="159"/>
    </location>
</feature>
<reference evidence="2" key="1">
    <citation type="journal article" date="1999" name="Microbiology">
        <title>Genome organization is not conserved between Bacillus cereus and Bacillus subtilis.</title>
        <authorList>
            <person name="Okstad O.A."/>
            <person name="Hegna I."/>
            <person name="Lindbaeck T."/>
            <person name="Rishovd A.L."/>
            <person name="Kolsto A.B."/>
        </authorList>
    </citation>
    <scope>NUCLEOTIDE SEQUENCE</scope>
    <source>
        <strain evidence="2">ATCC 10987</strain>
    </source>
</reference>
<keyword evidence="1" id="KW-0812">Transmembrane</keyword>
<evidence type="ECO:0000256" key="1">
    <source>
        <dbReference type="SAM" id="Phobius"/>
    </source>
</evidence>
<gene>
    <name evidence="2" type="primary">bc297a</name>
</gene>
<name>Q9XBL4_BACCE</name>
<evidence type="ECO:0000313" key="2">
    <source>
        <dbReference type="EMBL" id="CAB40580.1"/>
    </source>
</evidence>
<feature type="transmembrane region" description="Helical" evidence="1">
    <location>
        <begin position="6"/>
        <end position="31"/>
    </location>
</feature>
<accession>Q9XBL4</accession>
<dbReference type="EMBL" id="AJ010128">
    <property type="protein sequence ID" value="CAB40580.1"/>
    <property type="molecule type" value="Genomic_DNA"/>
</dbReference>